<feature type="coiled-coil region" evidence="4">
    <location>
        <begin position="556"/>
        <end position="583"/>
    </location>
</feature>
<dbReference type="InterPro" id="IPR029151">
    <property type="entry name" value="Sensor-like_sf"/>
</dbReference>
<dbReference type="PANTHER" id="PTHR32089">
    <property type="entry name" value="METHYL-ACCEPTING CHEMOTAXIS PROTEIN MCPB"/>
    <property type="match status" value="1"/>
</dbReference>
<dbReference type="PROSITE" id="PS50111">
    <property type="entry name" value="CHEMOTAXIS_TRANSDUC_2"/>
    <property type="match status" value="1"/>
</dbReference>
<evidence type="ECO:0000259" key="7">
    <source>
        <dbReference type="PROSITE" id="PS50885"/>
    </source>
</evidence>
<dbReference type="InterPro" id="IPR004089">
    <property type="entry name" value="MCPsignal_dom"/>
</dbReference>
<feature type="domain" description="Methyl-accepting transducer" evidence="6">
    <location>
        <begin position="373"/>
        <end position="609"/>
    </location>
</feature>
<dbReference type="Pfam" id="PF00015">
    <property type="entry name" value="MCPsignal"/>
    <property type="match status" value="1"/>
</dbReference>
<dbReference type="CDD" id="cd06225">
    <property type="entry name" value="HAMP"/>
    <property type="match status" value="1"/>
</dbReference>
<dbReference type="EMBL" id="CP016379">
    <property type="protein sequence ID" value="AZR73993.1"/>
    <property type="molecule type" value="Genomic_DNA"/>
</dbReference>
<dbReference type="PANTHER" id="PTHR32089:SF112">
    <property type="entry name" value="LYSOZYME-LIKE PROTEIN-RELATED"/>
    <property type="match status" value="1"/>
</dbReference>
<dbReference type="Pfam" id="PF14827">
    <property type="entry name" value="dCache_3"/>
    <property type="match status" value="1"/>
</dbReference>
<dbReference type="Pfam" id="PF00672">
    <property type="entry name" value="HAMP"/>
    <property type="match status" value="1"/>
</dbReference>
<dbReference type="Gene3D" id="1.10.287.950">
    <property type="entry name" value="Methyl-accepting chemotaxis protein"/>
    <property type="match status" value="1"/>
</dbReference>
<dbReference type="OrthoDB" id="9804712at2"/>
<dbReference type="PROSITE" id="PS50885">
    <property type="entry name" value="HAMP"/>
    <property type="match status" value="1"/>
</dbReference>
<dbReference type="SMART" id="SM00304">
    <property type="entry name" value="HAMP"/>
    <property type="match status" value="2"/>
</dbReference>
<evidence type="ECO:0000256" key="4">
    <source>
        <dbReference type="SAM" id="Coils"/>
    </source>
</evidence>
<dbReference type="KEGG" id="aft:BBF96_11680"/>
<dbReference type="Proteomes" id="UP000267250">
    <property type="component" value="Chromosome"/>
</dbReference>
<feature type="transmembrane region" description="Helical" evidence="5">
    <location>
        <begin position="6"/>
        <end position="26"/>
    </location>
</feature>
<dbReference type="SUPFAM" id="SSF58104">
    <property type="entry name" value="Methyl-accepting chemotaxis protein (MCP) signaling domain"/>
    <property type="match status" value="1"/>
</dbReference>
<evidence type="ECO:0008006" key="10">
    <source>
        <dbReference type="Google" id="ProtNLM"/>
    </source>
</evidence>
<evidence type="ECO:0000256" key="3">
    <source>
        <dbReference type="PROSITE-ProRule" id="PRU00284"/>
    </source>
</evidence>
<keyword evidence="5" id="KW-0472">Membrane</keyword>
<protein>
    <recommendedName>
        <fullName evidence="10">Chemotaxis protein</fullName>
    </recommendedName>
</protein>
<sequence length="659" mass="73574">MKSLKTQVVLIMIMIFSVTMALFLFFEFKDQQKMMKLMEEERMLQLSKIVKDLIESKSYSAFLGAYIIAQNQEANSLFANENREELYKMMESLWKGLKEDFKTSQFQYHKPVATSFLRVHSPQKYGDELSSFRKTVVDVNTSLKPVKGVEQGKAGFGIRGVVPVFYRGKHIGSVELGMDFGLAFLNELKKRYGGEWFLYILQKGISWEGKDFIGTQENDIYKISEENIKDVKEGKVTYELLKSYDKSVMLIPIENFEGKIVAYLKAVIQTNYFKLLKEKTYQSIIIFGVIIFVSFIIYLYLNKKLKPLKTMEEKIKILALGDFSVQFDAKGKDEIAQMARALNEMANSLRETIANVVQTARNINKAATDLAAVAQEQSASSEELSSQAENVDKNVQNASASIEEVTCAVEEVSASIQNISKAAQELSVNAEHAVEVAQLGGKAVDEVVASMNKEAKEVKETLHIVQKVASQTQNIGEIVYTISRIAEQTNLLALNAAIEAARAGEAGRGFAVVADEIRKLAEESRISTEQIANILKQIQEGTEKANTATSSVEMMVNETVKKVKKLTEQFKEIEEQINNVLDMTQNIAASTQEQSVVAEEMASTMDTGSKAVSDVAMQIQEMAKGIEQQSEGAQQVSSASTELNLIAEQLEEIVKKFKI</sequence>
<dbReference type="CDD" id="cd11386">
    <property type="entry name" value="MCP_signal"/>
    <property type="match status" value="1"/>
</dbReference>
<evidence type="ECO:0000259" key="6">
    <source>
        <dbReference type="PROSITE" id="PS50111"/>
    </source>
</evidence>
<dbReference type="GO" id="GO:0007165">
    <property type="term" value="P:signal transduction"/>
    <property type="evidence" value="ECO:0007669"/>
    <property type="project" value="UniProtKB-KW"/>
</dbReference>
<dbReference type="FunFam" id="1.10.287.950:FF:000001">
    <property type="entry name" value="Methyl-accepting chemotaxis sensory transducer"/>
    <property type="match status" value="1"/>
</dbReference>
<keyword evidence="4" id="KW-0175">Coiled coil</keyword>
<feature type="transmembrane region" description="Helical" evidence="5">
    <location>
        <begin position="284"/>
        <end position="301"/>
    </location>
</feature>
<evidence type="ECO:0000313" key="9">
    <source>
        <dbReference type="Proteomes" id="UP000267250"/>
    </source>
</evidence>
<name>A0A3Q9HRF7_9FIRM</name>
<dbReference type="InterPro" id="IPR029150">
    <property type="entry name" value="dCache_3"/>
</dbReference>
<keyword evidence="5" id="KW-0812">Transmembrane</keyword>
<organism evidence="8 9">
    <name type="scientific">Anoxybacter fermentans</name>
    <dbReference type="NCBI Taxonomy" id="1323375"/>
    <lineage>
        <taxon>Bacteria</taxon>
        <taxon>Bacillati</taxon>
        <taxon>Bacillota</taxon>
        <taxon>Clostridia</taxon>
        <taxon>Halanaerobiales</taxon>
        <taxon>Anoxybacter</taxon>
    </lineage>
</organism>
<dbReference type="GO" id="GO:0016020">
    <property type="term" value="C:membrane"/>
    <property type="evidence" value="ECO:0007669"/>
    <property type="project" value="InterPro"/>
</dbReference>
<evidence type="ECO:0000256" key="2">
    <source>
        <dbReference type="ARBA" id="ARBA00029447"/>
    </source>
</evidence>
<dbReference type="SUPFAM" id="SSF103190">
    <property type="entry name" value="Sensory domain-like"/>
    <property type="match status" value="1"/>
</dbReference>
<dbReference type="GO" id="GO:0006935">
    <property type="term" value="P:chemotaxis"/>
    <property type="evidence" value="ECO:0007669"/>
    <property type="project" value="UniProtKB-ARBA"/>
</dbReference>
<evidence type="ECO:0000256" key="5">
    <source>
        <dbReference type="SAM" id="Phobius"/>
    </source>
</evidence>
<keyword evidence="9" id="KW-1185">Reference proteome</keyword>
<evidence type="ECO:0000313" key="8">
    <source>
        <dbReference type="EMBL" id="AZR73993.1"/>
    </source>
</evidence>
<dbReference type="RefSeq" id="WP_127017344.1">
    <property type="nucleotide sequence ID" value="NZ_CP016379.1"/>
</dbReference>
<proteinExistence type="inferred from homology"/>
<evidence type="ECO:0000256" key="1">
    <source>
        <dbReference type="ARBA" id="ARBA00023224"/>
    </source>
</evidence>
<accession>A0A3Q9HRF7</accession>
<dbReference type="SMART" id="SM00283">
    <property type="entry name" value="MA"/>
    <property type="match status" value="1"/>
</dbReference>
<feature type="domain" description="HAMP" evidence="7">
    <location>
        <begin position="302"/>
        <end position="354"/>
    </location>
</feature>
<keyword evidence="5" id="KW-1133">Transmembrane helix</keyword>
<dbReference type="AlphaFoldDB" id="A0A3Q9HRF7"/>
<comment type="similarity">
    <text evidence="2">Belongs to the methyl-accepting chemotaxis (MCP) protein family.</text>
</comment>
<dbReference type="InterPro" id="IPR003660">
    <property type="entry name" value="HAMP_dom"/>
</dbReference>
<keyword evidence="1 3" id="KW-0807">Transducer</keyword>
<gene>
    <name evidence="8" type="ORF">BBF96_11680</name>
</gene>
<dbReference type="Gene3D" id="6.10.340.10">
    <property type="match status" value="1"/>
</dbReference>
<reference evidence="8 9" key="1">
    <citation type="submission" date="2016-07" db="EMBL/GenBank/DDBJ databases">
        <title>Genome and transcriptome analysis of iron-reducing fermentative bacteria Anoxybacter fermentans.</title>
        <authorList>
            <person name="Zeng X."/>
            <person name="Shao Z."/>
        </authorList>
    </citation>
    <scope>NUCLEOTIDE SEQUENCE [LARGE SCALE GENOMIC DNA]</scope>
    <source>
        <strain evidence="8 9">DY22613</strain>
    </source>
</reference>